<dbReference type="WBParaSite" id="nRc.2.0.1.t22485-RA">
    <property type="protein sequence ID" value="nRc.2.0.1.t22485-RA"/>
    <property type="gene ID" value="nRc.2.0.1.g22485"/>
</dbReference>
<evidence type="ECO:0000313" key="2">
    <source>
        <dbReference type="WBParaSite" id="nRc.2.0.1.t22485-RA"/>
    </source>
</evidence>
<name>A0A915J9P8_ROMCU</name>
<proteinExistence type="predicted"/>
<accession>A0A915J9P8</accession>
<dbReference type="Proteomes" id="UP000887565">
    <property type="component" value="Unplaced"/>
</dbReference>
<dbReference type="AlphaFoldDB" id="A0A915J9P8"/>
<reference evidence="2" key="1">
    <citation type="submission" date="2022-11" db="UniProtKB">
        <authorList>
            <consortium name="WormBaseParasite"/>
        </authorList>
    </citation>
    <scope>IDENTIFICATION</scope>
</reference>
<keyword evidence="1" id="KW-1185">Reference proteome</keyword>
<evidence type="ECO:0000313" key="1">
    <source>
        <dbReference type="Proteomes" id="UP000887565"/>
    </source>
</evidence>
<sequence length="97" mass="11341">MLINPTKYAIDEMQEKLEPFRLEEYEEKMLNDAKIPSRRTQDRKNMKCKILSTDFNFQKLQPQIELCASILRQSLLVQNPPFSTQTLEQIFAACCGV</sequence>
<organism evidence="1 2">
    <name type="scientific">Romanomermis culicivorax</name>
    <name type="common">Nematode worm</name>
    <dbReference type="NCBI Taxonomy" id="13658"/>
    <lineage>
        <taxon>Eukaryota</taxon>
        <taxon>Metazoa</taxon>
        <taxon>Ecdysozoa</taxon>
        <taxon>Nematoda</taxon>
        <taxon>Enoplea</taxon>
        <taxon>Dorylaimia</taxon>
        <taxon>Mermithida</taxon>
        <taxon>Mermithoidea</taxon>
        <taxon>Mermithidae</taxon>
        <taxon>Romanomermis</taxon>
    </lineage>
</organism>
<protein>
    <submittedName>
        <fullName evidence="2">Uncharacterized protein</fullName>
    </submittedName>
</protein>